<accession>A0ABP0UZS6</accession>
<keyword evidence="3" id="KW-1185">Reference proteome</keyword>
<dbReference type="EMBL" id="OZ019900">
    <property type="protein sequence ID" value="CAK9233840.1"/>
    <property type="molecule type" value="Genomic_DNA"/>
</dbReference>
<keyword evidence="1" id="KW-0812">Transmembrane</keyword>
<evidence type="ECO:0000313" key="2">
    <source>
        <dbReference type="EMBL" id="CAK9233840.1"/>
    </source>
</evidence>
<gene>
    <name evidence="2" type="ORF">CSSPTR1EN2_LOCUS21753</name>
</gene>
<name>A0ABP0UZS6_9BRYO</name>
<proteinExistence type="predicted"/>
<feature type="transmembrane region" description="Helical" evidence="1">
    <location>
        <begin position="42"/>
        <end position="63"/>
    </location>
</feature>
<sequence>MYLSFLNDLKPLIVIRVRFTHAQPQDAAPLEQDMVDHLFHRFFLFLLTVLLLIILLLLNAFLLHSDVHCVLLVTIVNNTPNLAFLGLDDASRHTCAHFLTLQLDPILFVDGMANNAQFFDLV</sequence>
<keyword evidence="1" id="KW-1133">Transmembrane helix</keyword>
<reference evidence="2" key="1">
    <citation type="submission" date="2024-02" db="EMBL/GenBank/DDBJ databases">
        <authorList>
            <consortium name="ELIXIR-Norway"/>
            <consortium name="Elixir Norway"/>
        </authorList>
    </citation>
    <scope>NUCLEOTIDE SEQUENCE</scope>
</reference>
<evidence type="ECO:0000256" key="1">
    <source>
        <dbReference type="SAM" id="Phobius"/>
    </source>
</evidence>
<dbReference type="Proteomes" id="UP001497512">
    <property type="component" value="Chromosome 8"/>
</dbReference>
<protein>
    <submittedName>
        <fullName evidence="2">Uncharacterized protein</fullName>
    </submittedName>
</protein>
<organism evidence="2 3">
    <name type="scientific">Sphagnum troendelagicum</name>
    <dbReference type="NCBI Taxonomy" id="128251"/>
    <lineage>
        <taxon>Eukaryota</taxon>
        <taxon>Viridiplantae</taxon>
        <taxon>Streptophyta</taxon>
        <taxon>Embryophyta</taxon>
        <taxon>Bryophyta</taxon>
        <taxon>Sphagnophytina</taxon>
        <taxon>Sphagnopsida</taxon>
        <taxon>Sphagnales</taxon>
        <taxon>Sphagnaceae</taxon>
        <taxon>Sphagnum</taxon>
    </lineage>
</organism>
<evidence type="ECO:0000313" key="3">
    <source>
        <dbReference type="Proteomes" id="UP001497512"/>
    </source>
</evidence>
<keyword evidence="1" id="KW-0472">Membrane</keyword>